<feature type="domain" description="C2H2-type" evidence="2">
    <location>
        <begin position="196"/>
        <end position="220"/>
    </location>
</feature>
<evidence type="ECO:0000313" key="4">
    <source>
        <dbReference type="EMBL" id="GAY55538.1"/>
    </source>
</evidence>
<dbReference type="Gene3D" id="3.30.160.60">
    <property type="entry name" value="Classic Zinc Finger"/>
    <property type="match status" value="4"/>
</dbReference>
<dbReference type="InterPro" id="IPR013087">
    <property type="entry name" value="Znf_C2H2_type"/>
</dbReference>
<feature type="domain" description="U1-type" evidence="3">
    <location>
        <begin position="483"/>
        <end position="514"/>
    </location>
</feature>
<dbReference type="GO" id="GO:0003676">
    <property type="term" value="F:nucleic acid binding"/>
    <property type="evidence" value="ECO:0007669"/>
    <property type="project" value="InterPro"/>
</dbReference>
<feature type="region of interest" description="Disordered" evidence="1">
    <location>
        <begin position="629"/>
        <end position="659"/>
    </location>
</feature>
<evidence type="ECO:0000313" key="5">
    <source>
        <dbReference type="Proteomes" id="UP000236630"/>
    </source>
</evidence>
<feature type="region of interest" description="Disordered" evidence="1">
    <location>
        <begin position="409"/>
        <end position="446"/>
    </location>
</feature>
<feature type="region of interest" description="Disordered" evidence="1">
    <location>
        <begin position="273"/>
        <end position="305"/>
    </location>
</feature>
<dbReference type="SUPFAM" id="SSF57667">
    <property type="entry name" value="beta-beta-alpha zinc fingers"/>
    <property type="match status" value="4"/>
</dbReference>
<evidence type="ECO:0008006" key="6">
    <source>
        <dbReference type="Google" id="ProtNLM"/>
    </source>
</evidence>
<dbReference type="GO" id="GO:0008270">
    <property type="term" value="F:zinc ion binding"/>
    <property type="evidence" value="ECO:0007669"/>
    <property type="project" value="InterPro"/>
</dbReference>
<evidence type="ECO:0000256" key="1">
    <source>
        <dbReference type="SAM" id="MobiDB-lite"/>
    </source>
</evidence>
<keyword evidence="5" id="KW-1185">Reference proteome</keyword>
<evidence type="ECO:0000259" key="3">
    <source>
        <dbReference type="SMART" id="SM00451"/>
    </source>
</evidence>
<protein>
    <recommendedName>
        <fullName evidence="6">C2H2-type domain-containing protein</fullName>
    </recommendedName>
</protein>
<dbReference type="SMART" id="SM00451">
    <property type="entry name" value="ZnF_U1"/>
    <property type="match status" value="4"/>
</dbReference>
<feature type="compositionally biased region" description="Basic and acidic residues" evidence="1">
    <location>
        <begin position="526"/>
        <end position="545"/>
    </location>
</feature>
<feature type="domain" description="U1-type" evidence="3">
    <location>
        <begin position="193"/>
        <end position="227"/>
    </location>
</feature>
<feature type="domain" description="C2H2-type" evidence="2">
    <location>
        <begin position="715"/>
        <end position="739"/>
    </location>
</feature>
<reference evidence="4 5" key="1">
    <citation type="journal article" date="2017" name="Front. Genet.">
        <title>Draft sequencing of the heterozygous diploid genome of Satsuma (Citrus unshiu Marc.) using a hybrid assembly approach.</title>
        <authorList>
            <person name="Shimizu T."/>
            <person name="Tanizawa Y."/>
            <person name="Mochizuki T."/>
            <person name="Nagasaki H."/>
            <person name="Yoshioka T."/>
            <person name="Toyoda A."/>
            <person name="Fujiyama A."/>
            <person name="Kaminuma E."/>
            <person name="Nakamura Y."/>
        </authorList>
    </citation>
    <scope>NUCLEOTIDE SEQUENCE [LARGE SCALE GENOMIC DNA]</scope>
    <source>
        <strain evidence="5">cv. Miyagawa wase</strain>
    </source>
</reference>
<feature type="compositionally biased region" description="Basic and acidic residues" evidence="1">
    <location>
        <begin position="409"/>
        <end position="428"/>
    </location>
</feature>
<proteinExistence type="predicted"/>
<feature type="region of interest" description="Disordered" evidence="1">
    <location>
        <begin position="517"/>
        <end position="594"/>
    </location>
</feature>
<feature type="region of interest" description="Disordered" evidence="1">
    <location>
        <begin position="164"/>
        <end position="191"/>
    </location>
</feature>
<feature type="region of interest" description="Disordered" evidence="1">
    <location>
        <begin position="726"/>
        <end position="798"/>
    </location>
</feature>
<dbReference type="AlphaFoldDB" id="A0A2H5PT32"/>
<feature type="region of interest" description="Disordered" evidence="1">
    <location>
        <begin position="240"/>
        <end position="261"/>
    </location>
</feature>
<feature type="region of interest" description="Disordered" evidence="1">
    <location>
        <begin position="1"/>
        <end position="41"/>
    </location>
</feature>
<feature type="domain" description="U1-type" evidence="3">
    <location>
        <begin position="599"/>
        <end position="630"/>
    </location>
</feature>
<gene>
    <name evidence="4" type="ORF">CUMW_164940</name>
</gene>
<feature type="compositionally biased region" description="Basic and acidic residues" evidence="1">
    <location>
        <begin position="741"/>
        <end position="764"/>
    </location>
</feature>
<sequence length="829" mass="91043">MESKFGRIDDRTVPSRSSPSPSSQSSSYSSDDQARRGNYSMVPDLLNNPRLLYTLQREIEKEIIRREIIAAEIERRRLPEEEASRELMIEREMAMHRAREMGLSIDDRLLMQLHTMYPWFPFSRNLGLGFGNDVLPSTLPHFSHGLWSGLDVNKKDELTMLGKPDSNICGSKQKAATPAAGSGELPSTSSNKPTKWSCALCQVSATTARGLYAHLQGKKHKAKEKLLRDLKMFIISTSKKSTESRDSGGHEMKTKVQKESVKGNKTVVDLDQKVKGGLDGHSQQSRGGAGQKMKTKAQEESVKANKTVVGLNQKVKGGLDGHPRRKKHKAKVARLLRDKKMCSNSTSSIGGAGQKMKTKVQEESAKATKTVVGSNQKVKGGLDEHLQGKKHKAKEEELLGAQKWTKKSTESRDIAGQEMKTKVEEKSVKANKTVVGSDQKGEGGQAQQVKLYPNLCGSKQEAATLPADSGKPCSTGSKKPMHWSCALCQVSSTSKRNLDEHLRGKKHKAKEEELLGDQKWKKKSRESRDITGQEIKTKVEEESVKANKTVVGSDQKGEGGQAQQVKPYPNLCGSNQEAATLPADSGKPCSTGSKKPMHWSCALCRVSSTSKRDLDEHLRGKKHEAKEEELLGGQKWTKKSTESIDSAGQEMKTKVEEESVKANKIVVGSDQKGEGGQAQQVKPYPNLCGSKQEATTLPADSGKPCSTGSKKPMHWSCALCQVSSTSKRNLDEHLRGKKHKAKEEGLEREKKHMARSNESKKNDEAVSLTTSTTIVTPLEPTEKVEDEDVVAKESNEETVDGVIENAEDEEVVVYRGRQSGPDAADSLLC</sequence>
<dbReference type="PANTHER" id="PTHR47487">
    <property type="entry name" value="OS06G0651300 PROTEIN-RELATED"/>
    <property type="match status" value="1"/>
</dbReference>
<feature type="domain" description="U1-type" evidence="3">
    <location>
        <begin position="715"/>
        <end position="746"/>
    </location>
</feature>
<organism evidence="4 5">
    <name type="scientific">Citrus unshiu</name>
    <name type="common">Satsuma mandarin</name>
    <name type="synonym">Citrus nobilis var. unshiu</name>
    <dbReference type="NCBI Taxonomy" id="55188"/>
    <lineage>
        <taxon>Eukaryota</taxon>
        <taxon>Viridiplantae</taxon>
        <taxon>Streptophyta</taxon>
        <taxon>Embryophyta</taxon>
        <taxon>Tracheophyta</taxon>
        <taxon>Spermatophyta</taxon>
        <taxon>Magnoliopsida</taxon>
        <taxon>eudicotyledons</taxon>
        <taxon>Gunneridae</taxon>
        <taxon>Pentapetalae</taxon>
        <taxon>rosids</taxon>
        <taxon>malvids</taxon>
        <taxon>Sapindales</taxon>
        <taxon>Rutaceae</taxon>
        <taxon>Aurantioideae</taxon>
        <taxon>Citrus</taxon>
    </lineage>
</organism>
<name>A0A2H5PT32_CITUN</name>
<feature type="compositionally biased region" description="Low complexity" evidence="1">
    <location>
        <begin position="14"/>
        <end position="30"/>
    </location>
</feature>
<feature type="domain" description="C2H2-type" evidence="2">
    <location>
        <begin position="483"/>
        <end position="507"/>
    </location>
</feature>
<evidence type="ECO:0000259" key="2">
    <source>
        <dbReference type="SMART" id="SM00355"/>
    </source>
</evidence>
<comment type="caution">
    <text evidence="4">The sequence shown here is derived from an EMBL/GenBank/DDBJ whole genome shotgun (WGS) entry which is preliminary data.</text>
</comment>
<dbReference type="EMBL" id="BDQV01000121">
    <property type="protein sequence ID" value="GAY55538.1"/>
    <property type="molecule type" value="Genomic_DNA"/>
</dbReference>
<feature type="non-terminal residue" evidence="4">
    <location>
        <position position="829"/>
    </location>
</feature>
<dbReference type="Pfam" id="PF12874">
    <property type="entry name" value="zf-met"/>
    <property type="match status" value="4"/>
</dbReference>
<dbReference type="InterPro" id="IPR003604">
    <property type="entry name" value="Matrin/U1-like-C_Znf_C2H2"/>
</dbReference>
<accession>A0A2H5PT32</accession>
<dbReference type="SMART" id="SM00355">
    <property type="entry name" value="ZnF_C2H2"/>
    <property type="match status" value="4"/>
</dbReference>
<dbReference type="Proteomes" id="UP000236630">
    <property type="component" value="Unassembled WGS sequence"/>
</dbReference>
<feature type="compositionally biased region" description="Basic and acidic residues" evidence="1">
    <location>
        <begin position="1"/>
        <end position="13"/>
    </location>
</feature>
<dbReference type="InterPro" id="IPR036236">
    <property type="entry name" value="Znf_C2H2_sf"/>
</dbReference>
<feature type="domain" description="C2H2-type" evidence="2">
    <location>
        <begin position="599"/>
        <end position="623"/>
    </location>
</feature>
<dbReference type="PANTHER" id="PTHR47487:SF8">
    <property type="entry name" value="OS08G0270900 PROTEIN"/>
    <property type="match status" value="1"/>
</dbReference>